<dbReference type="KEGG" id="ske:Sked_35740"/>
<dbReference type="InterPro" id="IPR036465">
    <property type="entry name" value="vWFA_dom_sf"/>
</dbReference>
<evidence type="ECO:0000313" key="3">
    <source>
        <dbReference type="EMBL" id="ACZ23461.1"/>
    </source>
</evidence>
<dbReference type="STRING" id="446469.Sked_35740"/>
<name>D1BFF8_SANKS</name>
<dbReference type="eggNOG" id="COG2304">
    <property type="taxonomic scope" value="Bacteria"/>
</dbReference>
<evidence type="ECO:0000256" key="1">
    <source>
        <dbReference type="SAM" id="Phobius"/>
    </source>
</evidence>
<gene>
    <name evidence="3" type="ordered locus">Sked_35740</name>
</gene>
<keyword evidence="1" id="KW-1133">Transmembrane helix</keyword>
<feature type="transmembrane region" description="Helical" evidence="1">
    <location>
        <begin position="40"/>
        <end position="61"/>
    </location>
</feature>
<dbReference type="SUPFAM" id="SSF53300">
    <property type="entry name" value="vWA-like"/>
    <property type="match status" value="1"/>
</dbReference>
<dbReference type="AlphaFoldDB" id="D1BFF8"/>
<evidence type="ECO:0000313" key="4">
    <source>
        <dbReference type="Proteomes" id="UP000000322"/>
    </source>
</evidence>
<evidence type="ECO:0000259" key="2">
    <source>
        <dbReference type="PROSITE" id="PS50234"/>
    </source>
</evidence>
<feature type="domain" description="VWFA" evidence="2">
    <location>
        <begin position="77"/>
        <end position="270"/>
    </location>
</feature>
<dbReference type="Gene3D" id="3.40.50.410">
    <property type="entry name" value="von Willebrand factor, type A domain"/>
    <property type="match status" value="1"/>
</dbReference>
<dbReference type="Pfam" id="PF13519">
    <property type="entry name" value="VWA_2"/>
    <property type="match status" value="1"/>
</dbReference>
<dbReference type="RefSeq" id="WP_012868529.1">
    <property type="nucleotide sequence ID" value="NC_013521.1"/>
</dbReference>
<dbReference type="HOGENOM" id="CLU_069615_2_0_11"/>
<sequence length="341" mass="35933">MSLHPVLPVAVLVLVVLPLLVVTAVLAVRGLRAGSSTGRAQAASWSVRFGLVLVVGVMGLGPSVPRTSTDSAAAAVDVFFVVDRTGSMAAEDYDGESKRLDGAKADVLSVVEEIPGARYSVISFDSQATRQLPLTTDTRAVRAWTETADRELTYRSRGSLVDRPLDELTRALQGSVEQRPANVRLVFFLSDGENTASGTRQSYADLAPLVDGGAVFGYGTDEGGRMHSLDFSPSGDIEEGDYIVDYSGGGTTDAISRIDEAELQAVAGELGVEYLHRTTPGPTTEATGGIDADVIATDGRRAVTSFQPLLWPFAVALTGLLGLEVWGAGRRIGRKVGLTHG</sequence>
<accession>D1BFF8</accession>
<keyword evidence="4" id="KW-1185">Reference proteome</keyword>
<keyword evidence="1" id="KW-0812">Transmembrane</keyword>
<keyword evidence="1" id="KW-0472">Membrane</keyword>
<dbReference type="OrthoDB" id="9814325at2"/>
<dbReference type="PROSITE" id="PS50234">
    <property type="entry name" value="VWFA"/>
    <property type="match status" value="1"/>
</dbReference>
<dbReference type="Proteomes" id="UP000000322">
    <property type="component" value="Chromosome"/>
</dbReference>
<feature type="transmembrane region" description="Helical" evidence="1">
    <location>
        <begin position="6"/>
        <end position="28"/>
    </location>
</feature>
<dbReference type="EMBL" id="CP001819">
    <property type="protein sequence ID" value="ACZ23461.1"/>
    <property type="molecule type" value="Genomic_DNA"/>
</dbReference>
<dbReference type="SMART" id="SM00327">
    <property type="entry name" value="VWA"/>
    <property type="match status" value="1"/>
</dbReference>
<proteinExistence type="predicted"/>
<protein>
    <submittedName>
        <fullName evidence="3">von Willebrand factor type A-like protein</fullName>
    </submittedName>
</protein>
<reference evidence="3 4" key="1">
    <citation type="journal article" date="2009" name="Stand. Genomic Sci.">
        <title>Complete genome sequence of Sanguibacter keddieii type strain (ST-74).</title>
        <authorList>
            <person name="Ivanova N."/>
            <person name="Sikorski J."/>
            <person name="Sims D."/>
            <person name="Brettin T."/>
            <person name="Detter J.C."/>
            <person name="Han C."/>
            <person name="Lapidus A."/>
            <person name="Copeland A."/>
            <person name="Glavina Del Rio T."/>
            <person name="Nolan M."/>
            <person name="Chen F."/>
            <person name="Lucas S."/>
            <person name="Tice H."/>
            <person name="Cheng J.F."/>
            <person name="Bruce D."/>
            <person name="Goodwin L."/>
            <person name="Pitluck S."/>
            <person name="Pati A."/>
            <person name="Mavromatis K."/>
            <person name="Chen A."/>
            <person name="Palaniappan K."/>
            <person name="D'haeseleer P."/>
            <person name="Chain P."/>
            <person name="Bristow J."/>
            <person name="Eisen J.A."/>
            <person name="Markowitz V."/>
            <person name="Hugenholtz P."/>
            <person name="Goker M."/>
            <person name="Pukall R."/>
            <person name="Klenk H.P."/>
            <person name="Kyrpides N.C."/>
        </authorList>
    </citation>
    <scope>NUCLEOTIDE SEQUENCE [LARGE SCALE GENOMIC DNA]</scope>
    <source>
        <strain evidence="4">ATCC 51767 / DSM 10542 / NCFB 3025 / ST-74</strain>
    </source>
</reference>
<dbReference type="CDD" id="cd00198">
    <property type="entry name" value="vWFA"/>
    <property type="match status" value="1"/>
</dbReference>
<dbReference type="InterPro" id="IPR002035">
    <property type="entry name" value="VWF_A"/>
</dbReference>
<organism evidence="3 4">
    <name type="scientific">Sanguibacter keddieii (strain ATCC 51767 / DSM 10542 / NCFB 3025 / ST-74)</name>
    <dbReference type="NCBI Taxonomy" id="446469"/>
    <lineage>
        <taxon>Bacteria</taxon>
        <taxon>Bacillati</taxon>
        <taxon>Actinomycetota</taxon>
        <taxon>Actinomycetes</taxon>
        <taxon>Micrococcales</taxon>
        <taxon>Sanguibacteraceae</taxon>
        <taxon>Sanguibacter</taxon>
    </lineage>
</organism>